<dbReference type="GO" id="GO:0070006">
    <property type="term" value="F:metalloaminopeptidase activity"/>
    <property type="evidence" value="ECO:0007669"/>
    <property type="project" value="InterPro"/>
</dbReference>
<evidence type="ECO:0000259" key="5">
    <source>
        <dbReference type="Pfam" id="PF00883"/>
    </source>
</evidence>
<dbReference type="EMBL" id="CAMPGE010008410">
    <property type="protein sequence ID" value="CAI2367309.1"/>
    <property type="molecule type" value="Genomic_DNA"/>
</dbReference>
<evidence type="ECO:0000256" key="2">
    <source>
        <dbReference type="ARBA" id="ARBA00022438"/>
    </source>
</evidence>
<keyword evidence="2" id="KW-0031">Aminopeptidase</keyword>
<accession>A0AAD1UL33</accession>
<comment type="similarity">
    <text evidence="1">Belongs to the peptidase M17 family.</text>
</comment>
<dbReference type="PRINTS" id="PR00481">
    <property type="entry name" value="LAMNOPPTDASE"/>
</dbReference>
<dbReference type="AlphaFoldDB" id="A0AAD1UL33"/>
<sequence length="492" mass="55783">MEYTEFVLSDEFAVNFSSEILEDTSSDTTRVILAGEERVRSYLAPYGAESEEINFVCNHLEHISFFWSYHGGKKTLIAACKDQKDLYLRNLGVQVVDQLLMLKTKQVDIFVDKDIIVEKAKHFIQSALLWNYKFEMKTRGKTHLLSEFNFKFERPLTNEDLPELDFYKTAVFSTLMVRDMINTRANVATPEYMEKIIRHISSSTDKIPSFNVIQGKELEEQGLEIFYSVGKGAAIDPRLVHFVYKGNPDSEDIEYAIVGKGITFDAGGLNIKLKPEDMYCDKTGACTTAGILKGVIELELKINICFAFAIAENSVDANSYRPSDIYKSYKGLTVEIANTDSEGRLVLIDTFSYIQEQYNPKRIIDLATLTGTTMIALGDKANGLFTNDEEFAKAYITRGKEMHENSWILPIFEEHKQDMISDVSDLMNRGPDTKGHSSRAAAFMLNFINEGTSWLHVDYYGPAHLKSANPPHPKYATGFNTQTVLNLLRKHE</sequence>
<dbReference type="SUPFAM" id="SSF53187">
    <property type="entry name" value="Zn-dependent exopeptidases"/>
    <property type="match status" value="1"/>
</dbReference>
<proteinExistence type="inferred from homology"/>
<keyword evidence="4" id="KW-0378">Hydrolase</keyword>
<evidence type="ECO:0000256" key="1">
    <source>
        <dbReference type="ARBA" id="ARBA00009528"/>
    </source>
</evidence>
<dbReference type="CDD" id="cd00433">
    <property type="entry name" value="Peptidase_M17"/>
    <property type="match status" value="1"/>
</dbReference>
<dbReference type="Proteomes" id="UP001295684">
    <property type="component" value="Unassembled WGS sequence"/>
</dbReference>
<evidence type="ECO:0000313" key="7">
    <source>
        <dbReference type="Proteomes" id="UP001295684"/>
    </source>
</evidence>
<dbReference type="GO" id="GO:0005737">
    <property type="term" value="C:cytoplasm"/>
    <property type="evidence" value="ECO:0007669"/>
    <property type="project" value="InterPro"/>
</dbReference>
<keyword evidence="7" id="KW-1185">Reference proteome</keyword>
<reference evidence="6" key="1">
    <citation type="submission" date="2023-07" db="EMBL/GenBank/DDBJ databases">
        <authorList>
            <consortium name="AG Swart"/>
            <person name="Singh M."/>
            <person name="Singh A."/>
            <person name="Seah K."/>
            <person name="Emmerich C."/>
        </authorList>
    </citation>
    <scope>NUCLEOTIDE SEQUENCE</scope>
    <source>
        <strain evidence="6">DP1</strain>
    </source>
</reference>
<evidence type="ECO:0000256" key="4">
    <source>
        <dbReference type="ARBA" id="ARBA00022801"/>
    </source>
</evidence>
<keyword evidence="3" id="KW-0645">Protease</keyword>
<comment type="caution">
    <text evidence="6">The sequence shown here is derived from an EMBL/GenBank/DDBJ whole genome shotgun (WGS) entry which is preliminary data.</text>
</comment>
<dbReference type="GO" id="GO:0006508">
    <property type="term" value="P:proteolysis"/>
    <property type="evidence" value="ECO:0007669"/>
    <property type="project" value="UniProtKB-KW"/>
</dbReference>
<organism evidence="6 7">
    <name type="scientific">Euplotes crassus</name>
    <dbReference type="NCBI Taxonomy" id="5936"/>
    <lineage>
        <taxon>Eukaryota</taxon>
        <taxon>Sar</taxon>
        <taxon>Alveolata</taxon>
        <taxon>Ciliophora</taxon>
        <taxon>Intramacronucleata</taxon>
        <taxon>Spirotrichea</taxon>
        <taxon>Hypotrichia</taxon>
        <taxon>Euplotida</taxon>
        <taxon>Euplotidae</taxon>
        <taxon>Moneuplotes</taxon>
    </lineage>
</organism>
<protein>
    <recommendedName>
        <fullName evidence="5">Cytosol aminopeptidase domain-containing protein</fullName>
    </recommendedName>
</protein>
<evidence type="ECO:0000256" key="3">
    <source>
        <dbReference type="ARBA" id="ARBA00022670"/>
    </source>
</evidence>
<dbReference type="Pfam" id="PF00883">
    <property type="entry name" value="Peptidase_M17"/>
    <property type="match status" value="1"/>
</dbReference>
<name>A0AAD1UL33_EUPCR</name>
<dbReference type="GO" id="GO:0030145">
    <property type="term" value="F:manganese ion binding"/>
    <property type="evidence" value="ECO:0007669"/>
    <property type="project" value="InterPro"/>
</dbReference>
<dbReference type="InterPro" id="IPR000819">
    <property type="entry name" value="Peptidase_M17_C"/>
</dbReference>
<gene>
    <name evidence="6" type="ORF">ECRASSUSDP1_LOCUS8591</name>
</gene>
<evidence type="ECO:0000313" key="6">
    <source>
        <dbReference type="EMBL" id="CAI2367309.1"/>
    </source>
</evidence>
<dbReference type="PANTHER" id="PTHR11963">
    <property type="entry name" value="LEUCINE AMINOPEPTIDASE-RELATED"/>
    <property type="match status" value="1"/>
</dbReference>
<feature type="domain" description="Cytosol aminopeptidase" evidence="5">
    <location>
        <begin position="176"/>
        <end position="484"/>
    </location>
</feature>
<dbReference type="InterPro" id="IPR011356">
    <property type="entry name" value="Leucine_aapep/pepB"/>
</dbReference>
<dbReference type="PANTHER" id="PTHR11963:SF23">
    <property type="entry name" value="CYTOSOL AMINOPEPTIDASE"/>
    <property type="match status" value="1"/>
</dbReference>
<dbReference type="Gene3D" id="3.40.630.10">
    <property type="entry name" value="Zn peptidases"/>
    <property type="match status" value="1"/>
</dbReference>